<dbReference type="Proteomes" id="UP000004344">
    <property type="component" value="Unassembled WGS sequence"/>
</dbReference>
<proteinExistence type="predicted"/>
<dbReference type="InterPro" id="IPR002500">
    <property type="entry name" value="PAPS_reduct_dom"/>
</dbReference>
<dbReference type="InterPro" id="IPR050128">
    <property type="entry name" value="Sulfate_adenylyltrnsfr_sub2"/>
</dbReference>
<dbReference type="PANTHER" id="PTHR43196:SF2">
    <property type="entry name" value="PHOSPHOADENOSINE PHOSPHOSULFATE REDUCTASE"/>
    <property type="match status" value="1"/>
</dbReference>
<feature type="domain" description="Phosphoadenosine phosphosulphate reductase" evidence="1">
    <location>
        <begin position="43"/>
        <end position="225"/>
    </location>
</feature>
<protein>
    <submittedName>
        <fullName evidence="2">Sulfurtransferase DndC</fullName>
    </submittedName>
</protein>
<dbReference type="GO" id="GO:0016740">
    <property type="term" value="F:transferase activity"/>
    <property type="evidence" value="ECO:0007669"/>
    <property type="project" value="UniProtKB-KW"/>
</dbReference>
<dbReference type="InterPro" id="IPR014729">
    <property type="entry name" value="Rossmann-like_a/b/a_fold"/>
</dbReference>
<evidence type="ECO:0000313" key="2">
    <source>
        <dbReference type="EMBL" id="EHC18150.1"/>
    </source>
</evidence>
<keyword evidence="2" id="KW-0808">Transferase</keyword>
<comment type="caution">
    <text evidence="2">The sequence shown here is derived from an EMBL/GenBank/DDBJ whole genome shotgun (WGS) entry which is preliminary data.</text>
</comment>
<dbReference type="NCBIfam" id="NF005316">
    <property type="entry name" value="PRK06850.1"/>
    <property type="match status" value="1"/>
</dbReference>
<dbReference type="EMBL" id="AGIZ01000003">
    <property type="protein sequence ID" value="EHC18150.1"/>
    <property type="molecule type" value="Genomic_DNA"/>
</dbReference>
<name>G6FQR5_9CYAN</name>
<dbReference type="Pfam" id="PF01507">
    <property type="entry name" value="PAPS_reduct"/>
    <property type="match status" value="1"/>
</dbReference>
<dbReference type="RefSeq" id="WP_009455569.1">
    <property type="nucleotide sequence ID" value="NZ_AGIZ01000003.1"/>
</dbReference>
<organism evidence="2 3">
    <name type="scientific">Fischerella thermalis JSC-11</name>
    <dbReference type="NCBI Taxonomy" id="741277"/>
    <lineage>
        <taxon>Bacteria</taxon>
        <taxon>Bacillati</taxon>
        <taxon>Cyanobacteriota</taxon>
        <taxon>Cyanophyceae</taxon>
        <taxon>Nostocales</taxon>
        <taxon>Hapalosiphonaceae</taxon>
        <taxon>Fischerella</taxon>
    </lineage>
</organism>
<dbReference type="PATRIC" id="fig|741277.3.peg.1410"/>
<dbReference type="NCBIfam" id="TIGR03183">
    <property type="entry name" value="DNA_S_dndC"/>
    <property type="match status" value="1"/>
</dbReference>
<evidence type="ECO:0000313" key="3">
    <source>
        <dbReference type="Proteomes" id="UP000004344"/>
    </source>
</evidence>
<evidence type="ECO:0000259" key="1">
    <source>
        <dbReference type="Pfam" id="PF01507"/>
    </source>
</evidence>
<sequence length="539" mass="62201">MVIAQQPENKSQQPRTVAELVEDVQALTTEIQQLYCLDEIPWVVGYSGGKDSSCVLQLVWNAIAALPPSKRTKTIHVITTDTLVENPYVSLWVRNSLKQMKLATQEQNLPFEPHLLQPEFKETFWVGLIGKGYPAPKGKFRWCTERLKIKPSNRFIRDVIRDNGEAILVLGTRKAESTKRAYRMKQWEAKRVRDRLSPNMNLPNSLVYSPIEDWRNDEVWLYLMQWENPWGCSNKDLFAMYRGASADNECPLVVDTSTPSCGASRFGCWVCTLVSQDKSMAAMIQNDEEKEWLQPLLDFRKELDAPINRDRRDFRRRNGDVQLYERNLDGTTSVEPIPGPYIKEAREDWLRKLLGLQQQLRSTAPENMRDITLITLEELSEIRRIWLEERHEFDDSLPRIYKEVTGEEFQDPRPGADYSLLGSDEWAVLEEICEGDAMHLELMAKLLDTERQFRKKTRRVGIYDALEKCFETSSRSHEEAVKNAHLKRDLKAAVNQGDVAKVKQLTLGDVVKEEITDASSAAKPKTWASMKFQNRETTS</sequence>
<dbReference type="InterPro" id="IPR017598">
    <property type="entry name" value="SulphurTrfase_DndC"/>
</dbReference>
<keyword evidence="3" id="KW-1185">Reference proteome</keyword>
<dbReference type="AlphaFoldDB" id="G6FQR5"/>
<dbReference type="Gene3D" id="3.40.50.620">
    <property type="entry name" value="HUPs"/>
    <property type="match status" value="1"/>
</dbReference>
<accession>G6FQR5</accession>
<reference evidence="2 3" key="1">
    <citation type="submission" date="2011-09" db="EMBL/GenBank/DDBJ databases">
        <title>The draft genome of Fischerella sp. JSC-11.</title>
        <authorList>
            <consortium name="US DOE Joint Genome Institute (JGI-PGF)"/>
            <person name="Lucas S."/>
            <person name="Han J."/>
            <person name="Lapidus A."/>
            <person name="Cheng J.-F."/>
            <person name="Goodwin L."/>
            <person name="Pitluck S."/>
            <person name="Peters L."/>
            <person name="Land M.L."/>
            <person name="Hauser L."/>
            <person name="Sarkisova S."/>
            <person name="Bryant D.A."/>
            <person name="Brown I."/>
            <person name="Woyke T.J."/>
        </authorList>
    </citation>
    <scope>NUCLEOTIDE SEQUENCE [LARGE SCALE GENOMIC DNA]</scope>
    <source>
        <strain evidence="2 3">JSC-11</strain>
    </source>
</reference>
<gene>
    <name evidence="2" type="ORF">FJSC11DRAFT_1212</name>
</gene>
<dbReference type="PANTHER" id="PTHR43196">
    <property type="entry name" value="SULFATE ADENYLYLTRANSFERASE SUBUNIT 2"/>
    <property type="match status" value="1"/>
</dbReference>
<dbReference type="SUPFAM" id="SSF52402">
    <property type="entry name" value="Adenine nucleotide alpha hydrolases-like"/>
    <property type="match status" value="1"/>
</dbReference>